<dbReference type="InterPro" id="IPR012338">
    <property type="entry name" value="Beta-lactam/transpept-like"/>
</dbReference>
<comment type="caution">
    <text evidence="4">The sequence shown here is derived from an EMBL/GenBank/DDBJ whole genome shotgun (WGS) entry which is preliminary data.</text>
</comment>
<feature type="domain" description="Beta-lactamase-related" evidence="3">
    <location>
        <begin position="35"/>
        <end position="334"/>
    </location>
</feature>
<keyword evidence="1" id="KW-0812">Transmembrane</keyword>
<keyword evidence="4" id="KW-0378">Hydrolase</keyword>
<keyword evidence="1" id="KW-0472">Membrane</keyword>
<proteinExistence type="predicted"/>
<name>A0ABV8TT64_9ACTN</name>
<evidence type="ECO:0000256" key="2">
    <source>
        <dbReference type="SAM" id="SignalP"/>
    </source>
</evidence>
<dbReference type="EMBL" id="JBHSDK010000001">
    <property type="protein sequence ID" value="MFC4333726.1"/>
    <property type="molecule type" value="Genomic_DNA"/>
</dbReference>
<dbReference type="PANTHER" id="PTHR46825">
    <property type="entry name" value="D-ALANYL-D-ALANINE-CARBOXYPEPTIDASE/ENDOPEPTIDASE AMPH"/>
    <property type="match status" value="1"/>
</dbReference>
<dbReference type="Pfam" id="PF00144">
    <property type="entry name" value="Beta-lactamase"/>
    <property type="match status" value="1"/>
</dbReference>
<feature type="transmembrane region" description="Helical" evidence="1">
    <location>
        <begin position="436"/>
        <end position="462"/>
    </location>
</feature>
<dbReference type="GO" id="GO:0016787">
    <property type="term" value="F:hydrolase activity"/>
    <property type="evidence" value="ECO:0007669"/>
    <property type="project" value="UniProtKB-KW"/>
</dbReference>
<protein>
    <submittedName>
        <fullName evidence="4">Serine hydrolase domain-containing protein</fullName>
        <ecNumber evidence="4">3.-.-.-</ecNumber>
    </submittedName>
</protein>
<dbReference type="InterPro" id="IPR001466">
    <property type="entry name" value="Beta-lactam-related"/>
</dbReference>
<accession>A0ABV8TT64</accession>
<feature type="chain" id="PRO_5045180645" evidence="2">
    <location>
        <begin position="28"/>
        <end position="466"/>
    </location>
</feature>
<evidence type="ECO:0000313" key="5">
    <source>
        <dbReference type="Proteomes" id="UP001595823"/>
    </source>
</evidence>
<sequence length="466" mass="49023">MNTSPIRIAGAAVATAALLATAAPAQAAPETDEFASYVENVYESSGVPGLSAVVTKGDEIVYSGGHGRDSDGDPVTPDTPMRIASVSKSFTAMAVMILVEEGKIDLDGPVADQLPEFTMDDPRADDITVRQLLDQTSGLNEITIGMSDIADAATLEEFTAGLKHGELGSDPGAEWDYSDANYDIAARLVEVVSGQRFHDFMTAEVFQPLGMENSGVDDEAVDPKLGHNSWYGLWKARTEPYVTDDRGSGGVITSANDMGRWLATQNGGGTRLVGPESLETMHAPSDVEEYGMGWVVQDDGTLGHSGNLGTFNAYEWIDPETGYGVAVMSNGASLADVSWEAAQGLRQITEGEDAPDASSPFLMDIGLGLAAIASLALGATGVVRSGRWAAKRGGKSKWVTALRFVRILTPTALAVAYPAIVSLLSNGRDITWSSTFYHAFPLTVTLLVAGTAGAAVAAARLVRLVR</sequence>
<dbReference type="Gene3D" id="3.40.710.10">
    <property type="entry name" value="DD-peptidase/beta-lactamase superfamily"/>
    <property type="match status" value="1"/>
</dbReference>
<dbReference type="Proteomes" id="UP001595823">
    <property type="component" value="Unassembled WGS sequence"/>
</dbReference>
<dbReference type="InterPro" id="IPR050491">
    <property type="entry name" value="AmpC-like"/>
</dbReference>
<gene>
    <name evidence="4" type="ORF">ACFPET_00745</name>
</gene>
<evidence type="ECO:0000259" key="3">
    <source>
        <dbReference type="Pfam" id="PF00144"/>
    </source>
</evidence>
<reference evidence="5" key="1">
    <citation type="journal article" date="2019" name="Int. J. Syst. Evol. Microbiol.">
        <title>The Global Catalogue of Microorganisms (GCM) 10K type strain sequencing project: providing services to taxonomists for standard genome sequencing and annotation.</title>
        <authorList>
            <consortium name="The Broad Institute Genomics Platform"/>
            <consortium name="The Broad Institute Genome Sequencing Center for Infectious Disease"/>
            <person name="Wu L."/>
            <person name="Ma J."/>
        </authorList>
    </citation>
    <scope>NUCLEOTIDE SEQUENCE [LARGE SCALE GENOMIC DNA]</scope>
    <source>
        <strain evidence="5">IBRC-M 10908</strain>
    </source>
</reference>
<feature type="transmembrane region" description="Helical" evidence="1">
    <location>
        <begin position="404"/>
        <end position="424"/>
    </location>
</feature>
<keyword evidence="5" id="KW-1185">Reference proteome</keyword>
<dbReference type="PANTHER" id="PTHR46825:SF9">
    <property type="entry name" value="BETA-LACTAMASE-RELATED DOMAIN-CONTAINING PROTEIN"/>
    <property type="match status" value="1"/>
</dbReference>
<organism evidence="4 5">
    <name type="scientific">Salininema proteolyticum</name>
    <dbReference type="NCBI Taxonomy" id="1607685"/>
    <lineage>
        <taxon>Bacteria</taxon>
        <taxon>Bacillati</taxon>
        <taxon>Actinomycetota</taxon>
        <taxon>Actinomycetes</taxon>
        <taxon>Glycomycetales</taxon>
        <taxon>Glycomycetaceae</taxon>
        <taxon>Salininema</taxon>
    </lineage>
</organism>
<feature type="signal peptide" evidence="2">
    <location>
        <begin position="1"/>
        <end position="27"/>
    </location>
</feature>
<feature type="transmembrane region" description="Helical" evidence="1">
    <location>
        <begin position="361"/>
        <end position="383"/>
    </location>
</feature>
<dbReference type="RefSeq" id="WP_380617460.1">
    <property type="nucleotide sequence ID" value="NZ_JBHSDK010000001.1"/>
</dbReference>
<evidence type="ECO:0000313" key="4">
    <source>
        <dbReference type="EMBL" id="MFC4333726.1"/>
    </source>
</evidence>
<dbReference type="EC" id="3.-.-.-" evidence="4"/>
<keyword evidence="1" id="KW-1133">Transmembrane helix</keyword>
<dbReference type="SUPFAM" id="SSF56601">
    <property type="entry name" value="beta-lactamase/transpeptidase-like"/>
    <property type="match status" value="1"/>
</dbReference>
<evidence type="ECO:0000256" key="1">
    <source>
        <dbReference type="SAM" id="Phobius"/>
    </source>
</evidence>
<keyword evidence="2" id="KW-0732">Signal</keyword>